<name>A0A9P5PRJ8_9AGAR</name>
<comment type="caution">
    <text evidence="2">The sequence shown here is derived from an EMBL/GenBank/DDBJ whole genome shotgun (WGS) entry which is preliminary data.</text>
</comment>
<evidence type="ECO:0000313" key="2">
    <source>
        <dbReference type="EMBL" id="KAF9070919.1"/>
    </source>
</evidence>
<feature type="signal peptide" evidence="1">
    <location>
        <begin position="1"/>
        <end position="21"/>
    </location>
</feature>
<dbReference type="EMBL" id="JADNRY010000036">
    <property type="protein sequence ID" value="KAF9070919.1"/>
    <property type="molecule type" value="Genomic_DNA"/>
</dbReference>
<reference evidence="2" key="1">
    <citation type="submission" date="2020-11" db="EMBL/GenBank/DDBJ databases">
        <authorList>
            <consortium name="DOE Joint Genome Institute"/>
            <person name="Ahrendt S."/>
            <person name="Riley R."/>
            <person name="Andreopoulos W."/>
            <person name="Labutti K."/>
            <person name="Pangilinan J."/>
            <person name="Ruiz-Duenas F.J."/>
            <person name="Barrasa J.M."/>
            <person name="Sanchez-Garcia M."/>
            <person name="Camarero S."/>
            <person name="Miyauchi S."/>
            <person name="Serrano A."/>
            <person name="Linde D."/>
            <person name="Babiker R."/>
            <person name="Drula E."/>
            <person name="Ayuso-Fernandez I."/>
            <person name="Pacheco R."/>
            <person name="Padilla G."/>
            <person name="Ferreira P."/>
            <person name="Barriuso J."/>
            <person name="Kellner H."/>
            <person name="Castanera R."/>
            <person name="Alfaro M."/>
            <person name="Ramirez L."/>
            <person name="Pisabarro A.G."/>
            <person name="Kuo A."/>
            <person name="Tritt A."/>
            <person name="Lipzen A."/>
            <person name="He G."/>
            <person name="Yan M."/>
            <person name="Ng V."/>
            <person name="Cullen D."/>
            <person name="Martin F."/>
            <person name="Rosso M.-N."/>
            <person name="Henrissat B."/>
            <person name="Hibbett D."/>
            <person name="Martinez A.T."/>
            <person name="Grigoriev I.V."/>
        </authorList>
    </citation>
    <scope>NUCLEOTIDE SEQUENCE</scope>
    <source>
        <strain evidence="2">AH 40177</strain>
    </source>
</reference>
<keyword evidence="3" id="KW-1185">Reference proteome</keyword>
<feature type="chain" id="PRO_5040497112" evidence="1">
    <location>
        <begin position="22"/>
        <end position="56"/>
    </location>
</feature>
<accession>A0A9P5PRJ8</accession>
<keyword evidence="1" id="KW-0732">Signal</keyword>
<organism evidence="2 3">
    <name type="scientific">Rhodocollybia butyracea</name>
    <dbReference type="NCBI Taxonomy" id="206335"/>
    <lineage>
        <taxon>Eukaryota</taxon>
        <taxon>Fungi</taxon>
        <taxon>Dikarya</taxon>
        <taxon>Basidiomycota</taxon>
        <taxon>Agaricomycotina</taxon>
        <taxon>Agaricomycetes</taxon>
        <taxon>Agaricomycetidae</taxon>
        <taxon>Agaricales</taxon>
        <taxon>Marasmiineae</taxon>
        <taxon>Omphalotaceae</taxon>
        <taxon>Rhodocollybia</taxon>
    </lineage>
</organism>
<evidence type="ECO:0000256" key="1">
    <source>
        <dbReference type="SAM" id="SignalP"/>
    </source>
</evidence>
<proteinExistence type="predicted"/>
<dbReference type="Proteomes" id="UP000772434">
    <property type="component" value="Unassembled WGS sequence"/>
</dbReference>
<sequence length="56" mass="5817">MFLSLLTIGAAASAFFGSASALGCDEADRYGVLTFLNPIVLGEFDPTFFAGFAGTF</sequence>
<protein>
    <submittedName>
        <fullName evidence="2">Uncharacterized protein</fullName>
    </submittedName>
</protein>
<evidence type="ECO:0000313" key="3">
    <source>
        <dbReference type="Proteomes" id="UP000772434"/>
    </source>
</evidence>
<gene>
    <name evidence="2" type="ORF">BDP27DRAFT_1419443</name>
</gene>
<dbReference type="AlphaFoldDB" id="A0A9P5PRJ8"/>